<dbReference type="GO" id="GO:0000915">
    <property type="term" value="P:actomyosin contractile ring assembly"/>
    <property type="evidence" value="ECO:0007669"/>
    <property type="project" value="TreeGrafter"/>
</dbReference>
<protein>
    <submittedName>
        <fullName evidence="2">Anillin-like protein 2</fullName>
    </submittedName>
</protein>
<dbReference type="AlphaFoldDB" id="A0A0B2VDA6"/>
<evidence type="ECO:0000313" key="2">
    <source>
        <dbReference type="EMBL" id="KHN78975.1"/>
    </source>
</evidence>
<dbReference type="Gene3D" id="2.30.29.30">
    <property type="entry name" value="Pleckstrin-homology domain (PH domain)/Phosphotyrosine-binding domain (PTB)"/>
    <property type="match status" value="1"/>
</dbReference>
<organism evidence="2 3">
    <name type="scientific">Toxocara canis</name>
    <name type="common">Canine roundworm</name>
    <dbReference type="NCBI Taxonomy" id="6265"/>
    <lineage>
        <taxon>Eukaryota</taxon>
        <taxon>Metazoa</taxon>
        <taxon>Ecdysozoa</taxon>
        <taxon>Nematoda</taxon>
        <taxon>Chromadorea</taxon>
        <taxon>Rhabditida</taxon>
        <taxon>Spirurina</taxon>
        <taxon>Ascaridomorpha</taxon>
        <taxon>Ascaridoidea</taxon>
        <taxon>Toxocaridae</taxon>
        <taxon>Toxocara</taxon>
    </lineage>
</organism>
<dbReference type="Pfam" id="PF08174">
    <property type="entry name" value="Anillin"/>
    <property type="match status" value="1"/>
</dbReference>
<dbReference type="OrthoDB" id="5915976at2759"/>
<comment type="caution">
    <text evidence="2">The sequence shown here is derived from an EMBL/GenBank/DDBJ whole genome shotgun (WGS) entry which is preliminary data.</text>
</comment>
<dbReference type="GO" id="GO:0000281">
    <property type="term" value="P:mitotic cytokinesis"/>
    <property type="evidence" value="ECO:0007669"/>
    <property type="project" value="TreeGrafter"/>
</dbReference>
<dbReference type="GO" id="GO:0031106">
    <property type="term" value="P:septin ring organization"/>
    <property type="evidence" value="ECO:0007669"/>
    <property type="project" value="TreeGrafter"/>
</dbReference>
<accession>A0A0B2VDA6</accession>
<gene>
    <name evidence="2" type="primary">ani-2</name>
    <name evidence="2" type="ORF">Tcan_10611</name>
</gene>
<evidence type="ECO:0000313" key="3">
    <source>
        <dbReference type="Proteomes" id="UP000031036"/>
    </source>
</evidence>
<dbReference type="InterPro" id="IPR051364">
    <property type="entry name" value="Cytokinesis/Rho-signaling"/>
</dbReference>
<name>A0A0B2VDA6_TOXCA</name>
<evidence type="ECO:0000259" key="1">
    <source>
        <dbReference type="PROSITE" id="PS50003"/>
    </source>
</evidence>
<dbReference type="Pfam" id="PF00169">
    <property type="entry name" value="PH"/>
    <property type="match status" value="1"/>
</dbReference>
<dbReference type="InterPro" id="IPR001849">
    <property type="entry name" value="PH_domain"/>
</dbReference>
<dbReference type="InterPro" id="IPR012966">
    <property type="entry name" value="AHD"/>
</dbReference>
<reference evidence="2 3" key="1">
    <citation type="submission" date="2014-11" db="EMBL/GenBank/DDBJ databases">
        <title>Genetic blueprint of the zoonotic pathogen Toxocara canis.</title>
        <authorList>
            <person name="Zhu X.-Q."/>
            <person name="Korhonen P.K."/>
            <person name="Cai H."/>
            <person name="Young N.D."/>
            <person name="Nejsum P."/>
            <person name="von Samson-Himmelstjerna G."/>
            <person name="Boag P.R."/>
            <person name="Tan P."/>
            <person name="Li Q."/>
            <person name="Min J."/>
            <person name="Yang Y."/>
            <person name="Wang X."/>
            <person name="Fang X."/>
            <person name="Hall R.S."/>
            <person name="Hofmann A."/>
            <person name="Sternberg P.W."/>
            <person name="Jex A.R."/>
            <person name="Gasser R.B."/>
        </authorList>
    </citation>
    <scope>NUCLEOTIDE SEQUENCE [LARGE SCALE GENOMIC DNA]</scope>
    <source>
        <strain evidence="2">PN_DK_2014</strain>
    </source>
</reference>
<dbReference type="PANTHER" id="PTHR21538">
    <property type="entry name" value="ANILLIN/RHOTEKIN RTKN"/>
    <property type="match status" value="1"/>
</dbReference>
<keyword evidence="3" id="KW-1185">Reference proteome</keyword>
<dbReference type="STRING" id="6265.A0A0B2VDA6"/>
<proteinExistence type="predicted"/>
<dbReference type="SUPFAM" id="SSF50729">
    <property type="entry name" value="PH domain-like"/>
    <property type="match status" value="1"/>
</dbReference>
<dbReference type="GO" id="GO:0005826">
    <property type="term" value="C:actomyosin contractile ring"/>
    <property type="evidence" value="ECO:0007669"/>
    <property type="project" value="TreeGrafter"/>
</dbReference>
<dbReference type="PANTHER" id="PTHR21538:SF23">
    <property type="entry name" value="ANILLIN"/>
    <property type="match status" value="1"/>
</dbReference>
<sequence>FVALLKTGERVDATEAVSLIDCGVGTVRFGSHFHFTALPLDFGIVIEIYAMNSMEMMMGDASWIRYWAVLHCGSLSFWRDSDEQASDKPPLSRIDLTKCTNKKITPAACESSGAKVFVINHLVESSSGLFEEKRLSLSADTEQVCLSWIKTINETLGILRA</sequence>
<dbReference type="PROSITE" id="PS50003">
    <property type="entry name" value="PH_DOMAIN"/>
    <property type="match status" value="1"/>
</dbReference>
<dbReference type="EMBL" id="JPKZ01001958">
    <property type="protein sequence ID" value="KHN78975.1"/>
    <property type="molecule type" value="Genomic_DNA"/>
</dbReference>
<feature type="domain" description="PH" evidence="1">
    <location>
        <begin position="47"/>
        <end position="157"/>
    </location>
</feature>
<feature type="non-terminal residue" evidence="2">
    <location>
        <position position="1"/>
    </location>
</feature>
<dbReference type="InterPro" id="IPR011993">
    <property type="entry name" value="PH-like_dom_sf"/>
</dbReference>
<dbReference type="SMART" id="SM00233">
    <property type="entry name" value="PH"/>
    <property type="match status" value="1"/>
</dbReference>
<dbReference type="Proteomes" id="UP000031036">
    <property type="component" value="Unassembled WGS sequence"/>
</dbReference>